<accession>A0AAX4HD15</accession>
<sequence length="396" mass="45608">MHRWFPLRPPCILPTGITTQISLNTKMKSKSTSHIPAFQKFRTINISCLPIFPGPGEFLRSCTAPTYFTSTIHGISSYTMSYLEKARNLHLPDNEDASYQLLAEFLALLPRPCLELDSVAHVVSQLDLGKHKDIVNLCLLELWMYFPQEGPRRDMVDPLVRALSHLSPTSLGNDEKHTLALIKYYDLVSDYQYLFGNVSILKLTELITKKLTVLSSAQALSFVVDSIHVKVAMYYLLCGTDHRKKVVQRYLEEKQVFGLFPLELVQLLEPLMGTALTPYAEFRRYLEYLKTTQYPMATVVTQHEQVLVRKFLDCKMLKLPRYYLSISFDRIQRLLTNDEIELDTEDFVYEIVMAHKLPEGTRVDQVDKMVYFGDDTKKHDPLNLRAKTICDLVNSL</sequence>
<dbReference type="AlphaFoldDB" id="A0AAX4HD15"/>
<keyword evidence="2" id="KW-1185">Reference proteome</keyword>
<evidence type="ECO:0000313" key="1">
    <source>
        <dbReference type="EMBL" id="WPK25575.1"/>
    </source>
</evidence>
<dbReference type="Proteomes" id="UP001338582">
    <property type="component" value="Chromosome 3"/>
</dbReference>
<gene>
    <name evidence="1" type="ORF">PUMCH_002895</name>
</gene>
<reference evidence="1 2" key="1">
    <citation type="submission" date="2023-10" db="EMBL/GenBank/DDBJ databases">
        <title>Draft Genome Sequence of Candida saopaulonensis from a very Premature Infant with Sepsis.</title>
        <authorList>
            <person name="Ning Y."/>
            <person name="Dai R."/>
            <person name="Xiao M."/>
            <person name="Xu Y."/>
            <person name="Yan Q."/>
            <person name="Zhang L."/>
        </authorList>
    </citation>
    <scope>NUCLEOTIDE SEQUENCE [LARGE SCALE GENOMIC DNA]</scope>
    <source>
        <strain evidence="1 2">19XY460</strain>
    </source>
</reference>
<proteinExistence type="predicted"/>
<protein>
    <recommendedName>
        <fullName evidence="3">PCI domain-containing protein</fullName>
    </recommendedName>
</protein>
<organism evidence="1 2">
    <name type="scientific">Australozyma saopauloensis</name>
    <dbReference type="NCBI Taxonomy" id="291208"/>
    <lineage>
        <taxon>Eukaryota</taxon>
        <taxon>Fungi</taxon>
        <taxon>Dikarya</taxon>
        <taxon>Ascomycota</taxon>
        <taxon>Saccharomycotina</taxon>
        <taxon>Pichiomycetes</taxon>
        <taxon>Metschnikowiaceae</taxon>
        <taxon>Australozyma</taxon>
    </lineage>
</organism>
<dbReference type="RefSeq" id="XP_062877957.1">
    <property type="nucleotide sequence ID" value="XM_063021887.1"/>
</dbReference>
<evidence type="ECO:0008006" key="3">
    <source>
        <dbReference type="Google" id="ProtNLM"/>
    </source>
</evidence>
<dbReference type="EMBL" id="CP138896">
    <property type="protein sequence ID" value="WPK25575.1"/>
    <property type="molecule type" value="Genomic_DNA"/>
</dbReference>
<name>A0AAX4HD15_9ASCO</name>
<dbReference type="GeneID" id="88173959"/>
<evidence type="ECO:0000313" key="2">
    <source>
        <dbReference type="Proteomes" id="UP001338582"/>
    </source>
</evidence>
<dbReference type="KEGG" id="asau:88173959"/>